<evidence type="ECO:0000256" key="3">
    <source>
        <dbReference type="ARBA" id="ARBA00022552"/>
    </source>
</evidence>
<comment type="function">
    <text evidence="5">An accessory protein needed during the final step in the assembly of 30S ribosomal subunit, possibly for assembly of the head region. Essential for efficient processing of 16S rRNA. May be needed both before and after RbfA during the maturation of 16S rRNA. It has affinity for free ribosomal 30S subunits but not for 70S ribosomes.</text>
</comment>
<dbReference type="Pfam" id="PF24986">
    <property type="entry name" value="PRC_RimM"/>
    <property type="match status" value="1"/>
</dbReference>
<comment type="caution">
    <text evidence="8">The sequence shown here is derived from an EMBL/GenBank/DDBJ whole genome shotgun (WGS) entry which is preliminary data.</text>
</comment>
<feature type="domain" description="RimM N-terminal" evidence="6">
    <location>
        <begin position="8"/>
        <end position="88"/>
    </location>
</feature>
<evidence type="ECO:0000313" key="9">
    <source>
        <dbReference type="Proteomes" id="UP000824109"/>
    </source>
</evidence>
<feature type="domain" description="Ribosome maturation factor RimM PRC barrel" evidence="7">
    <location>
        <begin position="101"/>
        <end position="168"/>
    </location>
</feature>
<keyword evidence="1 5" id="KW-0963">Cytoplasm</keyword>
<dbReference type="Gene3D" id="2.40.30.60">
    <property type="entry name" value="RimM"/>
    <property type="match status" value="1"/>
</dbReference>
<dbReference type="InterPro" id="IPR056792">
    <property type="entry name" value="PRC_RimM"/>
</dbReference>
<dbReference type="InterPro" id="IPR036976">
    <property type="entry name" value="RimM_N_sf"/>
</dbReference>
<evidence type="ECO:0000256" key="4">
    <source>
        <dbReference type="ARBA" id="ARBA00023186"/>
    </source>
</evidence>
<dbReference type="Gene3D" id="2.30.30.240">
    <property type="entry name" value="PRC-barrel domain"/>
    <property type="match status" value="1"/>
</dbReference>
<keyword evidence="2 5" id="KW-0690">Ribosome biogenesis</keyword>
<dbReference type="EMBL" id="DVNB01000045">
    <property type="protein sequence ID" value="HIU56990.1"/>
    <property type="molecule type" value="Genomic_DNA"/>
</dbReference>
<dbReference type="InterPro" id="IPR009000">
    <property type="entry name" value="Transl_B-barrel_sf"/>
</dbReference>
<reference evidence="8" key="1">
    <citation type="submission" date="2020-10" db="EMBL/GenBank/DDBJ databases">
        <authorList>
            <person name="Gilroy R."/>
        </authorList>
    </citation>
    <scope>NUCLEOTIDE SEQUENCE</scope>
    <source>
        <strain evidence="8">USAMLcec3-3695</strain>
    </source>
</reference>
<dbReference type="GO" id="GO:0006364">
    <property type="term" value="P:rRNA processing"/>
    <property type="evidence" value="ECO:0007669"/>
    <property type="project" value="UniProtKB-UniRule"/>
</dbReference>
<dbReference type="PANTHER" id="PTHR33692:SF1">
    <property type="entry name" value="RIBOSOME MATURATION FACTOR RIMM"/>
    <property type="match status" value="1"/>
</dbReference>
<accession>A0A9D1SEC0</accession>
<sequence length="172" mass="19200">MDSKYIEIGKIVNTHGLRGDVKVIVWMDSPEDFESVQHAYIGSGTDKRKLTVEKVRYQKNNLIVKFKELADINEAEPLKNSVLYADRDELGELPEGVHYIVDLIGLRVVSDTGEDIGVISDVFNTGANDIYEVKREGKKALLLPVIDDVVKDIDIDAGMVTVHMLEGLDDEV</sequence>
<dbReference type="Pfam" id="PF01782">
    <property type="entry name" value="RimM"/>
    <property type="match status" value="1"/>
</dbReference>
<dbReference type="InterPro" id="IPR011961">
    <property type="entry name" value="RimM"/>
</dbReference>
<dbReference type="PANTHER" id="PTHR33692">
    <property type="entry name" value="RIBOSOME MATURATION FACTOR RIMM"/>
    <property type="match status" value="1"/>
</dbReference>
<dbReference type="HAMAP" id="MF_00014">
    <property type="entry name" value="Ribosome_mat_RimM"/>
    <property type="match status" value="1"/>
</dbReference>
<dbReference type="InterPro" id="IPR011033">
    <property type="entry name" value="PRC_barrel-like_sf"/>
</dbReference>
<comment type="subunit">
    <text evidence="5">Binds ribosomal protein uS19.</text>
</comment>
<dbReference type="SUPFAM" id="SSF50346">
    <property type="entry name" value="PRC-barrel domain"/>
    <property type="match status" value="1"/>
</dbReference>
<dbReference type="NCBIfam" id="TIGR02273">
    <property type="entry name" value="16S_RimM"/>
    <property type="match status" value="1"/>
</dbReference>
<reference evidence="8" key="2">
    <citation type="journal article" date="2021" name="PeerJ">
        <title>Extensive microbial diversity within the chicken gut microbiome revealed by metagenomics and culture.</title>
        <authorList>
            <person name="Gilroy R."/>
            <person name="Ravi A."/>
            <person name="Getino M."/>
            <person name="Pursley I."/>
            <person name="Horton D.L."/>
            <person name="Alikhan N.F."/>
            <person name="Baker D."/>
            <person name="Gharbi K."/>
            <person name="Hall N."/>
            <person name="Watson M."/>
            <person name="Adriaenssens E.M."/>
            <person name="Foster-Nyarko E."/>
            <person name="Jarju S."/>
            <person name="Secka A."/>
            <person name="Antonio M."/>
            <person name="Oren A."/>
            <person name="Chaudhuri R.R."/>
            <person name="La Ragione R."/>
            <person name="Hildebrand F."/>
            <person name="Pallen M.J."/>
        </authorList>
    </citation>
    <scope>NUCLEOTIDE SEQUENCE</scope>
    <source>
        <strain evidence="8">USAMLcec3-3695</strain>
    </source>
</reference>
<evidence type="ECO:0000256" key="1">
    <source>
        <dbReference type="ARBA" id="ARBA00022490"/>
    </source>
</evidence>
<dbReference type="GO" id="GO:0005737">
    <property type="term" value="C:cytoplasm"/>
    <property type="evidence" value="ECO:0007669"/>
    <property type="project" value="UniProtKB-SubCell"/>
</dbReference>
<organism evidence="8 9">
    <name type="scientific">Candidatus Ornithomonoglobus merdipullorum</name>
    <dbReference type="NCBI Taxonomy" id="2840895"/>
    <lineage>
        <taxon>Bacteria</taxon>
        <taxon>Bacillati</taxon>
        <taxon>Bacillota</taxon>
        <taxon>Clostridia</taxon>
        <taxon>Candidatus Ornithomonoglobus</taxon>
    </lineage>
</organism>
<keyword evidence="4 5" id="KW-0143">Chaperone</keyword>
<evidence type="ECO:0000259" key="6">
    <source>
        <dbReference type="Pfam" id="PF01782"/>
    </source>
</evidence>
<comment type="domain">
    <text evidence="5">The PRC barrel domain binds ribosomal protein uS19.</text>
</comment>
<dbReference type="SUPFAM" id="SSF50447">
    <property type="entry name" value="Translation proteins"/>
    <property type="match status" value="1"/>
</dbReference>
<dbReference type="GO" id="GO:0005840">
    <property type="term" value="C:ribosome"/>
    <property type="evidence" value="ECO:0007669"/>
    <property type="project" value="InterPro"/>
</dbReference>
<evidence type="ECO:0000259" key="7">
    <source>
        <dbReference type="Pfam" id="PF24986"/>
    </source>
</evidence>
<comment type="similarity">
    <text evidence="5">Belongs to the RimM family.</text>
</comment>
<name>A0A9D1SEC0_9FIRM</name>
<dbReference type="Proteomes" id="UP000824109">
    <property type="component" value="Unassembled WGS sequence"/>
</dbReference>
<evidence type="ECO:0000256" key="2">
    <source>
        <dbReference type="ARBA" id="ARBA00022517"/>
    </source>
</evidence>
<keyword evidence="3 5" id="KW-0698">rRNA processing</keyword>
<evidence type="ECO:0000313" key="8">
    <source>
        <dbReference type="EMBL" id="HIU56990.1"/>
    </source>
</evidence>
<evidence type="ECO:0000256" key="5">
    <source>
        <dbReference type="HAMAP-Rule" id="MF_00014"/>
    </source>
</evidence>
<dbReference type="GO" id="GO:0042274">
    <property type="term" value="P:ribosomal small subunit biogenesis"/>
    <property type="evidence" value="ECO:0007669"/>
    <property type="project" value="UniProtKB-UniRule"/>
</dbReference>
<dbReference type="GO" id="GO:0043022">
    <property type="term" value="F:ribosome binding"/>
    <property type="evidence" value="ECO:0007669"/>
    <property type="project" value="InterPro"/>
</dbReference>
<gene>
    <name evidence="5 8" type="primary">rimM</name>
    <name evidence="8" type="ORF">IAA61_04145</name>
</gene>
<proteinExistence type="inferred from homology"/>
<comment type="subcellular location">
    <subcellularLocation>
        <location evidence="5">Cytoplasm</location>
    </subcellularLocation>
</comment>
<protein>
    <recommendedName>
        <fullName evidence="5">Ribosome maturation factor RimM</fullName>
    </recommendedName>
</protein>
<dbReference type="InterPro" id="IPR002676">
    <property type="entry name" value="RimM_N"/>
</dbReference>
<dbReference type="AlphaFoldDB" id="A0A9D1SEC0"/>